<proteinExistence type="predicted"/>
<protein>
    <submittedName>
        <fullName evidence="3">NUDIX domain-containing protein</fullName>
    </submittedName>
</protein>
<keyword evidence="1" id="KW-1133">Transmembrane helix</keyword>
<gene>
    <name evidence="3" type="ORF">G4Y79_00445</name>
</gene>
<reference evidence="3 4" key="1">
    <citation type="submission" date="2020-02" db="EMBL/GenBank/DDBJ databases">
        <authorList>
            <person name="Zheng R.K."/>
            <person name="Sun C.M."/>
        </authorList>
    </citation>
    <scope>NUCLEOTIDE SEQUENCE [LARGE SCALE GENOMIC DNA]</scope>
    <source>
        <strain evidence="4">rifampicinis</strain>
    </source>
</reference>
<feature type="transmembrane region" description="Helical" evidence="1">
    <location>
        <begin position="20"/>
        <end position="39"/>
    </location>
</feature>
<evidence type="ECO:0000259" key="2">
    <source>
        <dbReference type="Pfam" id="PF00293"/>
    </source>
</evidence>
<keyword evidence="1" id="KW-0812">Transmembrane</keyword>
<organism evidence="3 4">
    <name type="scientific">Phototrophicus methaneseepsis</name>
    <dbReference type="NCBI Taxonomy" id="2710758"/>
    <lineage>
        <taxon>Bacteria</taxon>
        <taxon>Bacillati</taxon>
        <taxon>Chloroflexota</taxon>
        <taxon>Candidatus Thermofontia</taxon>
        <taxon>Phototrophicales</taxon>
        <taxon>Phototrophicaceae</taxon>
        <taxon>Phototrophicus</taxon>
    </lineage>
</organism>
<dbReference type="Gene3D" id="3.90.79.10">
    <property type="entry name" value="Nucleoside Triphosphate Pyrophosphohydrolase"/>
    <property type="match status" value="1"/>
</dbReference>
<dbReference type="InterPro" id="IPR015797">
    <property type="entry name" value="NUDIX_hydrolase-like_dom_sf"/>
</dbReference>
<dbReference type="Pfam" id="PF00293">
    <property type="entry name" value="NUDIX"/>
    <property type="match status" value="1"/>
</dbReference>
<accession>A0A7S8IFE9</accession>
<keyword evidence="1" id="KW-0472">Membrane</keyword>
<dbReference type="EMBL" id="CP062983">
    <property type="protein sequence ID" value="QPC82873.1"/>
    <property type="molecule type" value="Genomic_DNA"/>
</dbReference>
<sequence length="153" mass="17597">MSNPPGYAPRDVFESMLEWMVIPTFDLVLVYGGQGVIIVRRKIAPYKDVWALPGLRMYKGESIDDTLQRIAKAEVGLEIDTSEKVLLGQFVGKFKTEHHRQDLSTGYIVQVPDNQPILINENHFYSYELATEIPDNMGAMYKYYLGEYFKKKP</sequence>
<evidence type="ECO:0000256" key="1">
    <source>
        <dbReference type="SAM" id="Phobius"/>
    </source>
</evidence>
<name>A0A7S8IFE9_9CHLR</name>
<dbReference type="InterPro" id="IPR000086">
    <property type="entry name" value="NUDIX_hydrolase_dom"/>
</dbReference>
<evidence type="ECO:0000313" key="4">
    <source>
        <dbReference type="Proteomes" id="UP000594468"/>
    </source>
</evidence>
<dbReference type="Proteomes" id="UP000594468">
    <property type="component" value="Chromosome"/>
</dbReference>
<dbReference type="KEGG" id="pmet:G4Y79_00445"/>
<dbReference type="SUPFAM" id="SSF55811">
    <property type="entry name" value="Nudix"/>
    <property type="match status" value="1"/>
</dbReference>
<keyword evidence="4" id="KW-1185">Reference proteome</keyword>
<dbReference type="AlphaFoldDB" id="A0A7S8IFE9"/>
<feature type="domain" description="Nudix hydrolase" evidence="2">
    <location>
        <begin position="26"/>
        <end position="122"/>
    </location>
</feature>
<evidence type="ECO:0000313" key="3">
    <source>
        <dbReference type="EMBL" id="QPC82873.1"/>
    </source>
</evidence>
<dbReference type="RefSeq" id="WP_195170942.1">
    <property type="nucleotide sequence ID" value="NZ_CP062983.1"/>
</dbReference>